<organism evidence="7 8">
    <name type="scientific">bacterium (Candidatus Blackallbacteria) CG17_big_fil_post_rev_8_21_14_2_50_48_46</name>
    <dbReference type="NCBI Taxonomy" id="2014261"/>
    <lineage>
        <taxon>Bacteria</taxon>
        <taxon>Candidatus Blackallbacteria</taxon>
    </lineage>
</organism>
<sequence>MFSKRLLLSCWVLILLSVGSCKKPDADASGEARAEVGQSETRVINVGTQVVKTRAFEEKLILTGEVEAWKKATVSSEVAGKLQWLGLVEGNVVGQGAVVARINGQVLAAQKEQAQANLQLSKAQELWQLRSQNKQVALAETNYGNSAVQFQRQKNLLQDQVVSKQAYDNSENALQNARLQLDMQQLSRKSAAELNRLQSTVAAANLRLAQVNLAKTAVTSPISGFVNKVYVESGEYLNPGAPMADLVQIGQVKVNIGVPERDIAAVKLGDLVSIHFDAYPDQTFTGPVIFIGAAADSANKSFPVKVRLQNPDLRLRPGMIARVSVVKQRVEDTLVIPLDAVIEQEKGRIVFVEVNGVSQRREIETGAKSGTQVRVLKGLKAGEKLVIFGHRSLIGGEKVKVTSQS</sequence>
<dbReference type="Gene3D" id="1.10.287.470">
    <property type="entry name" value="Helix hairpin bin"/>
    <property type="match status" value="1"/>
</dbReference>
<feature type="chain" id="PRO_5014779446" evidence="3">
    <location>
        <begin position="23"/>
        <end position="405"/>
    </location>
</feature>
<dbReference type="Gene3D" id="2.40.30.170">
    <property type="match status" value="1"/>
</dbReference>
<feature type="domain" description="Multidrug resistance protein MdtA-like barrel-sandwich hybrid" evidence="4">
    <location>
        <begin position="71"/>
        <end position="244"/>
    </location>
</feature>
<dbReference type="AlphaFoldDB" id="A0A2M7G4F4"/>
<comment type="similarity">
    <text evidence="1">Belongs to the membrane fusion protein (MFP) (TC 8.A.1) family.</text>
</comment>
<protein>
    <submittedName>
        <fullName evidence="7">Uncharacterized protein</fullName>
    </submittedName>
</protein>
<dbReference type="PROSITE" id="PS51257">
    <property type="entry name" value="PROKAR_LIPOPROTEIN"/>
    <property type="match status" value="1"/>
</dbReference>
<dbReference type="Pfam" id="PF25917">
    <property type="entry name" value="BSH_RND"/>
    <property type="match status" value="1"/>
</dbReference>
<name>A0A2M7G4F4_9BACT</name>
<dbReference type="PANTHER" id="PTHR30469">
    <property type="entry name" value="MULTIDRUG RESISTANCE PROTEIN MDTA"/>
    <property type="match status" value="1"/>
</dbReference>
<dbReference type="InterPro" id="IPR058792">
    <property type="entry name" value="Beta-barrel_RND_2"/>
</dbReference>
<dbReference type="GO" id="GO:1990281">
    <property type="term" value="C:efflux pump complex"/>
    <property type="evidence" value="ECO:0007669"/>
    <property type="project" value="TreeGrafter"/>
</dbReference>
<reference evidence="7 8" key="1">
    <citation type="submission" date="2017-09" db="EMBL/GenBank/DDBJ databases">
        <title>Depth-based differentiation of microbial function through sediment-hosted aquifers and enrichment of novel symbionts in the deep terrestrial subsurface.</title>
        <authorList>
            <person name="Probst A.J."/>
            <person name="Ladd B."/>
            <person name="Jarett J.K."/>
            <person name="Geller-Mcgrath D.E."/>
            <person name="Sieber C.M."/>
            <person name="Emerson J.B."/>
            <person name="Anantharaman K."/>
            <person name="Thomas B.C."/>
            <person name="Malmstrom R."/>
            <person name="Stieglmeier M."/>
            <person name="Klingl A."/>
            <person name="Woyke T."/>
            <person name="Ryan C.M."/>
            <person name="Banfield J.F."/>
        </authorList>
    </citation>
    <scope>NUCLEOTIDE SEQUENCE [LARGE SCALE GENOMIC DNA]</scope>
    <source>
        <strain evidence="7">CG17_big_fil_post_rev_8_21_14_2_50_48_46</strain>
    </source>
</reference>
<evidence type="ECO:0000313" key="8">
    <source>
        <dbReference type="Proteomes" id="UP000231019"/>
    </source>
</evidence>
<dbReference type="Proteomes" id="UP000231019">
    <property type="component" value="Unassembled WGS sequence"/>
</dbReference>
<dbReference type="FunFam" id="2.40.30.170:FF:000010">
    <property type="entry name" value="Efflux RND transporter periplasmic adaptor subunit"/>
    <property type="match status" value="1"/>
</dbReference>
<evidence type="ECO:0000313" key="7">
    <source>
        <dbReference type="EMBL" id="PIW16772.1"/>
    </source>
</evidence>
<dbReference type="InterPro" id="IPR006143">
    <property type="entry name" value="RND_pump_MFP"/>
</dbReference>
<dbReference type="InterPro" id="IPR058637">
    <property type="entry name" value="YknX-like_C"/>
</dbReference>
<comment type="caution">
    <text evidence="7">The sequence shown here is derived from an EMBL/GenBank/DDBJ whole genome shotgun (WGS) entry which is preliminary data.</text>
</comment>
<feature type="coiled-coil region" evidence="2">
    <location>
        <begin position="167"/>
        <end position="214"/>
    </location>
</feature>
<evidence type="ECO:0000256" key="2">
    <source>
        <dbReference type="SAM" id="Coils"/>
    </source>
</evidence>
<feature type="signal peptide" evidence="3">
    <location>
        <begin position="1"/>
        <end position="22"/>
    </location>
</feature>
<dbReference type="Gene3D" id="2.40.420.20">
    <property type="match status" value="1"/>
</dbReference>
<evidence type="ECO:0000259" key="5">
    <source>
        <dbReference type="Pfam" id="PF25954"/>
    </source>
</evidence>
<evidence type="ECO:0000259" key="6">
    <source>
        <dbReference type="Pfam" id="PF25989"/>
    </source>
</evidence>
<dbReference type="SUPFAM" id="SSF111369">
    <property type="entry name" value="HlyD-like secretion proteins"/>
    <property type="match status" value="1"/>
</dbReference>
<evidence type="ECO:0000259" key="4">
    <source>
        <dbReference type="Pfam" id="PF25917"/>
    </source>
</evidence>
<dbReference type="Pfam" id="PF25954">
    <property type="entry name" value="Beta-barrel_RND_2"/>
    <property type="match status" value="1"/>
</dbReference>
<dbReference type="Gene3D" id="2.40.50.100">
    <property type="match status" value="1"/>
</dbReference>
<dbReference type="EMBL" id="PFFQ01000035">
    <property type="protein sequence ID" value="PIW16772.1"/>
    <property type="molecule type" value="Genomic_DNA"/>
</dbReference>
<dbReference type="NCBIfam" id="TIGR01730">
    <property type="entry name" value="RND_mfp"/>
    <property type="match status" value="1"/>
</dbReference>
<dbReference type="Pfam" id="PF25989">
    <property type="entry name" value="YknX_C"/>
    <property type="match status" value="1"/>
</dbReference>
<dbReference type="InterPro" id="IPR058625">
    <property type="entry name" value="MdtA-like_BSH"/>
</dbReference>
<evidence type="ECO:0000256" key="1">
    <source>
        <dbReference type="ARBA" id="ARBA00009477"/>
    </source>
</evidence>
<keyword evidence="3" id="KW-0732">Signal</keyword>
<evidence type="ECO:0000256" key="3">
    <source>
        <dbReference type="SAM" id="SignalP"/>
    </source>
</evidence>
<feature type="domain" description="CusB-like beta-barrel" evidence="5">
    <location>
        <begin position="254"/>
        <end position="328"/>
    </location>
</feature>
<feature type="domain" description="YknX-like C-terminal permuted SH3-like" evidence="6">
    <location>
        <begin position="334"/>
        <end position="401"/>
    </location>
</feature>
<keyword evidence="2" id="KW-0175">Coiled coil</keyword>
<dbReference type="GO" id="GO:0015562">
    <property type="term" value="F:efflux transmembrane transporter activity"/>
    <property type="evidence" value="ECO:0007669"/>
    <property type="project" value="TreeGrafter"/>
</dbReference>
<gene>
    <name evidence="7" type="ORF">COW36_11550</name>
</gene>
<proteinExistence type="inferred from homology"/>
<accession>A0A2M7G4F4</accession>